<dbReference type="Gene3D" id="3.40.50.1700">
    <property type="entry name" value="Glycoside hydrolase family 3 C-terminal domain"/>
    <property type="match status" value="1"/>
</dbReference>
<dbReference type="InterPro" id="IPR002772">
    <property type="entry name" value="Glyco_hydro_3_C"/>
</dbReference>
<keyword evidence="6 7" id="KW-0326">Glycosidase</keyword>
<dbReference type="InterPro" id="IPR036962">
    <property type="entry name" value="Glyco_hydro_3_N_sf"/>
</dbReference>
<feature type="domain" description="Fibronectin type III-like" evidence="8">
    <location>
        <begin position="634"/>
        <end position="703"/>
    </location>
</feature>
<dbReference type="InterPro" id="IPR017853">
    <property type="entry name" value="GH"/>
</dbReference>
<dbReference type="InterPro" id="IPR051915">
    <property type="entry name" value="Cellulose_Degrad_GH3"/>
</dbReference>
<dbReference type="RefSeq" id="WP_089975939.1">
    <property type="nucleotide sequence ID" value="NZ_CP084916.1"/>
</dbReference>
<dbReference type="Gene3D" id="3.20.20.300">
    <property type="entry name" value="Glycoside hydrolase, family 3, N-terminal domain"/>
    <property type="match status" value="1"/>
</dbReference>
<dbReference type="AlphaFoldDB" id="A0A1H0YQ91"/>
<organism evidence="9 10">
    <name type="scientific">Carnobacterium viridans</name>
    <dbReference type="NCBI Taxonomy" id="174587"/>
    <lineage>
        <taxon>Bacteria</taxon>
        <taxon>Bacillati</taxon>
        <taxon>Bacillota</taxon>
        <taxon>Bacilli</taxon>
        <taxon>Lactobacillales</taxon>
        <taxon>Carnobacteriaceae</taxon>
        <taxon>Carnobacterium</taxon>
    </lineage>
</organism>
<dbReference type="PANTHER" id="PTHR30620:SF16">
    <property type="entry name" value="LYSOSOMAL BETA GLUCOSIDASE"/>
    <property type="match status" value="1"/>
</dbReference>
<sequence length="718" mass="80258">MDSIQLHHLLGKMTREEKIGQMVQLAGEFYKEEDSENTGPMHEMNLSPEKMSTIGSVLGVSGAQTLIDIQKEHLAKSRLGIPLLFMADVIHGYRTIFPIPLGIASTWDPNLAEESAILSAKEAAVSGLHVTFAPMVDLVRDARWGRVMESTGEDPYLNQLYARAFVRGYQGKDLINNKMSVAACIKHFAGYGAPIAGREYNTVELSERTLREMYLPAYQAGIDEGSKLVMTAFNSLDGVPATANKPLMRDILRKEFGFQGVLISDWASVGEMISHGIAADLKQAARLALKAGVDIEMMTGGYLNHLHDLIEEGEISESLLDEAVWRILTLKNELGLFEDPYRGANSKEEKTIVFSLKHREKARKIAEESMVLLKNEKQVLPLDIQQKIALFVPEEQSKDVLGAWSWKGQQSESVSVYEGLLQHVSKESIVLKTYSPLKNENHKDWLTEVKNVDVIIIVGGESSYMSGEGASRSNLKLPAEQIQLIKNLRTTSKPIHLILFNGRPLDLTDISQDVDSMIEAWFPGTEAGSAVANLLFGQKNPSGKLTMSFPRTVGQVPLYYNQDSTGRPLTPYNQDDKYLSRYLDVENSPLFPFGFGLSYTEFKYSPMQVTVAESKEEVRIEVTITNNGNLSGAEIVQLYIRDKVGEVVRPVKELKRFKKIFLEPGQSAEVVFQLQKQDFKYVHQDLSVSVEAGEFDVMIGSNSEELEIETIYLDFKKK</sequence>
<accession>A0A1H0YQ91</accession>
<dbReference type="Proteomes" id="UP000199481">
    <property type="component" value="Unassembled WGS sequence"/>
</dbReference>
<evidence type="ECO:0000313" key="9">
    <source>
        <dbReference type="EMBL" id="SDQ17392.1"/>
    </source>
</evidence>
<comment type="similarity">
    <text evidence="2 7">Belongs to the glycosyl hydrolase 3 family.</text>
</comment>
<dbReference type="InterPro" id="IPR019800">
    <property type="entry name" value="Glyco_hydro_3_AS"/>
</dbReference>
<dbReference type="Pfam" id="PF00933">
    <property type="entry name" value="Glyco_hydro_3"/>
    <property type="match status" value="1"/>
</dbReference>
<evidence type="ECO:0000256" key="3">
    <source>
        <dbReference type="ARBA" id="ARBA00012744"/>
    </source>
</evidence>
<dbReference type="InterPro" id="IPR026891">
    <property type="entry name" value="Fn3-like"/>
</dbReference>
<keyword evidence="4" id="KW-0732">Signal</keyword>
<name>A0A1H0YQ91_9LACT</name>
<evidence type="ECO:0000256" key="6">
    <source>
        <dbReference type="ARBA" id="ARBA00023295"/>
    </source>
</evidence>
<dbReference type="EC" id="3.2.1.21" evidence="3"/>
<dbReference type="GO" id="GO:0008422">
    <property type="term" value="F:beta-glucosidase activity"/>
    <property type="evidence" value="ECO:0007669"/>
    <property type="project" value="UniProtKB-EC"/>
</dbReference>
<keyword evidence="10" id="KW-1185">Reference proteome</keyword>
<dbReference type="EMBL" id="FNJW01000008">
    <property type="protein sequence ID" value="SDQ17392.1"/>
    <property type="molecule type" value="Genomic_DNA"/>
</dbReference>
<comment type="catalytic activity">
    <reaction evidence="1">
        <text>Hydrolysis of terminal, non-reducing beta-D-glucosyl residues with release of beta-D-glucose.</text>
        <dbReference type="EC" id="3.2.1.21"/>
    </reaction>
</comment>
<evidence type="ECO:0000256" key="2">
    <source>
        <dbReference type="ARBA" id="ARBA00005336"/>
    </source>
</evidence>
<gene>
    <name evidence="9" type="ORF">SAMN04487752_1094</name>
</gene>
<dbReference type="FunFam" id="2.60.40.10:FF:000495">
    <property type="entry name" value="Periplasmic beta-glucosidase"/>
    <property type="match status" value="1"/>
</dbReference>
<evidence type="ECO:0000313" key="10">
    <source>
        <dbReference type="Proteomes" id="UP000199481"/>
    </source>
</evidence>
<dbReference type="InterPro" id="IPR001764">
    <property type="entry name" value="Glyco_hydro_3_N"/>
</dbReference>
<dbReference type="PRINTS" id="PR00133">
    <property type="entry name" value="GLHYDRLASE3"/>
</dbReference>
<dbReference type="Pfam" id="PF01915">
    <property type="entry name" value="Glyco_hydro_3_C"/>
    <property type="match status" value="1"/>
</dbReference>
<dbReference type="PROSITE" id="PS00775">
    <property type="entry name" value="GLYCOSYL_HYDROL_F3"/>
    <property type="match status" value="1"/>
</dbReference>
<evidence type="ECO:0000256" key="5">
    <source>
        <dbReference type="ARBA" id="ARBA00022801"/>
    </source>
</evidence>
<proteinExistence type="inferred from homology"/>
<evidence type="ECO:0000256" key="7">
    <source>
        <dbReference type="RuleBase" id="RU361161"/>
    </source>
</evidence>
<reference evidence="10" key="1">
    <citation type="submission" date="2016-10" db="EMBL/GenBank/DDBJ databases">
        <authorList>
            <person name="Varghese N."/>
            <person name="Submissions S."/>
        </authorList>
    </citation>
    <scope>NUCLEOTIDE SEQUENCE [LARGE SCALE GENOMIC DNA]</scope>
    <source>
        <strain evidence="10">MPL-11</strain>
    </source>
</reference>
<dbReference type="Gene3D" id="2.60.40.10">
    <property type="entry name" value="Immunoglobulins"/>
    <property type="match status" value="1"/>
</dbReference>
<dbReference type="GO" id="GO:0009251">
    <property type="term" value="P:glucan catabolic process"/>
    <property type="evidence" value="ECO:0007669"/>
    <property type="project" value="TreeGrafter"/>
</dbReference>
<dbReference type="PANTHER" id="PTHR30620">
    <property type="entry name" value="PERIPLASMIC BETA-GLUCOSIDASE-RELATED"/>
    <property type="match status" value="1"/>
</dbReference>
<dbReference type="SUPFAM" id="SSF52279">
    <property type="entry name" value="Beta-D-glucan exohydrolase, C-terminal domain"/>
    <property type="match status" value="1"/>
</dbReference>
<dbReference type="SUPFAM" id="SSF51445">
    <property type="entry name" value="(Trans)glycosidases"/>
    <property type="match status" value="1"/>
</dbReference>
<dbReference type="InterPro" id="IPR036881">
    <property type="entry name" value="Glyco_hydro_3_C_sf"/>
</dbReference>
<evidence type="ECO:0000256" key="1">
    <source>
        <dbReference type="ARBA" id="ARBA00000448"/>
    </source>
</evidence>
<dbReference type="InterPro" id="IPR013783">
    <property type="entry name" value="Ig-like_fold"/>
</dbReference>
<dbReference type="OrthoDB" id="9805821at2"/>
<protein>
    <recommendedName>
        <fullName evidence="3">beta-glucosidase</fullName>
        <ecNumber evidence="3">3.2.1.21</ecNumber>
    </recommendedName>
</protein>
<dbReference type="SMART" id="SM01217">
    <property type="entry name" value="Fn3_like"/>
    <property type="match status" value="1"/>
</dbReference>
<evidence type="ECO:0000256" key="4">
    <source>
        <dbReference type="ARBA" id="ARBA00022729"/>
    </source>
</evidence>
<keyword evidence="5 7" id="KW-0378">Hydrolase</keyword>
<evidence type="ECO:0000259" key="8">
    <source>
        <dbReference type="SMART" id="SM01217"/>
    </source>
</evidence>
<dbReference type="Pfam" id="PF14310">
    <property type="entry name" value="Fn3-like"/>
    <property type="match status" value="1"/>
</dbReference>